<evidence type="ECO:0000313" key="4">
    <source>
        <dbReference type="Proteomes" id="UP001224418"/>
    </source>
</evidence>
<dbReference type="InterPro" id="IPR000614">
    <property type="entry name" value="FRMsr_CS"/>
</dbReference>
<comment type="caution">
    <text evidence="3">The sequence shown here is derived from an EMBL/GenBank/DDBJ whole genome shotgun (WGS) entry which is preliminary data.</text>
</comment>
<dbReference type="InterPro" id="IPR003018">
    <property type="entry name" value="GAF"/>
</dbReference>
<protein>
    <submittedName>
        <fullName evidence="3">GAF domain-containing protein</fullName>
    </submittedName>
</protein>
<dbReference type="InterPro" id="IPR029016">
    <property type="entry name" value="GAF-like_dom_sf"/>
</dbReference>
<evidence type="ECO:0000313" key="3">
    <source>
        <dbReference type="EMBL" id="MDQ0478498.1"/>
    </source>
</evidence>
<dbReference type="PANTHER" id="PTHR21021">
    <property type="entry name" value="GAF/PUTATIVE CYTOSKELETAL PROTEIN"/>
    <property type="match status" value="1"/>
</dbReference>
<dbReference type="SUPFAM" id="SSF55781">
    <property type="entry name" value="GAF domain-like"/>
    <property type="match status" value="1"/>
</dbReference>
<dbReference type="PANTHER" id="PTHR21021:SF15">
    <property type="entry name" value="FREE METHIONINE-R-SULFOXIDE REDUCTASE"/>
    <property type="match status" value="1"/>
</dbReference>
<name>A0ABU0JN64_HATLI</name>
<feature type="domain" description="GAF" evidence="2">
    <location>
        <begin position="64"/>
        <end position="155"/>
    </location>
</feature>
<organism evidence="3 4">
    <name type="scientific">Hathewaya limosa</name>
    <name type="common">Clostridium limosum</name>
    <dbReference type="NCBI Taxonomy" id="1536"/>
    <lineage>
        <taxon>Bacteria</taxon>
        <taxon>Bacillati</taxon>
        <taxon>Bacillota</taxon>
        <taxon>Clostridia</taxon>
        <taxon>Eubacteriales</taxon>
        <taxon>Clostridiaceae</taxon>
        <taxon>Hathewaya</taxon>
    </lineage>
</organism>
<dbReference type="EMBL" id="JAUSWN010000001">
    <property type="protein sequence ID" value="MDQ0478498.1"/>
    <property type="molecule type" value="Genomic_DNA"/>
</dbReference>
<keyword evidence="4" id="KW-1185">Reference proteome</keyword>
<dbReference type="InterPro" id="IPR051330">
    <property type="entry name" value="Phosphatase_reg/MetRdx"/>
</dbReference>
<accession>A0ABU0JN64</accession>
<comment type="similarity">
    <text evidence="1">Belongs to the free Met sulfoxide reductase family.</text>
</comment>
<dbReference type="PROSITE" id="PS01320">
    <property type="entry name" value="UPF0067"/>
    <property type="match status" value="1"/>
</dbReference>
<proteinExistence type="inferred from homology"/>
<sequence>MFKLNCIESMTIEQKYRYMLNLLQAQLSSEKNNLANLSNASAIINVIFHDINWVGFYFMENDELVLGPFQGLPACNRIKVGAGVCGTAVAQEKVQRVYDVHKFPTHIACDEATRSEIVVPIKVKGEVFGVLDIDSPKIGRFTELEEEYLIKFVKMLEKYLNEN</sequence>
<evidence type="ECO:0000259" key="2">
    <source>
        <dbReference type="Pfam" id="PF01590"/>
    </source>
</evidence>
<gene>
    <name evidence="3" type="ORF">QOZ93_000199</name>
</gene>
<dbReference type="RefSeq" id="WP_111943767.1">
    <property type="nucleotide sequence ID" value="NZ_BAAACJ010000024.1"/>
</dbReference>
<reference evidence="3 4" key="1">
    <citation type="submission" date="2023-07" db="EMBL/GenBank/DDBJ databases">
        <title>Genomic Encyclopedia of Type Strains, Phase IV (KMG-IV): sequencing the most valuable type-strain genomes for metagenomic binning, comparative biology and taxonomic classification.</title>
        <authorList>
            <person name="Goeker M."/>
        </authorList>
    </citation>
    <scope>NUCLEOTIDE SEQUENCE [LARGE SCALE GENOMIC DNA]</scope>
    <source>
        <strain evidence="3 4">DSM 1400</strain>
    </source>
</reference>
<dbReference type="Gene3D" id="3.30.450.40">
    <property type="match status" value="1"/>
</dbReference>
<evidence type="ECO:0000256" key="1">
    <source>
        <dbReference type="ARBA" id="ARBA00038454"/>
    </source>
</evidence>
<dbReference type="Pfam" id="PF01590">
    <property type="entry name" value="GAF"/>
    <property type="match status" value="1"/>
</dbReference>
<dbReference type="Proteomes" id="UP001224418">
    <property type="component" value="Unassembled WGS sequence"/>
</dbReference>